<dbReference type="AlphaFoldDB" id="A0A0D0ABU2"/>
<dbReference type="EMBL" id="KN836706">
    <property type="protein sequence ID" value="KIK31727.1"/>
    <property type="molecule type" value="Genomic_DNA"/>
</dbReference>
<keyword evidence="2" id="KW-1185">Reference proteome</keyword>
<dbReference type="HOGENOM" id="CLU_2639730_0_0_1"/>
<evidence type="ECO:0000313" key="2">
    <source>
        <dbReference type="Proteomes" id="UP000054485"/>
    </source>
</evidence>
<reference evidence="2" key="2">
    <citation type="submission" date="2015-01" db="EMBL/GenBank/DDBJ databases">
        <title>Evolutionary Origins and Diversification of the Mycorrhizal Mutualists.</title>
        <authorList>
            <consortium name="DOE Joint Genome Institute"/>
            <consortium name="Mycorrhizal Genomics Consortium"/>
            <person name="Kohler A."/>
            <person name="Kuo A."/>
            <person name="Nagy L.G."/>
            <person name="Floudas D."/>
            <person name="Copeland A."/>
            <person name="Barry K.W."/>
            <person name="Cichocki N."/>
            <person name="Veneault-Fourrey C."/>
            <person name="LaButti K."/>
            <person name="Lindquist E.A."/>
            <person name="Lipzen A."/>
            <person name="Lundell T."/>
            <person name="Morin E."/>
            <person name="Murat C."/>
            <person name="Riley R."/>
            <person name="Ohm R."/>
            <person name="Sun H."/>
            <person name="Tunlid A."/>
            <person name="Henrissat B."/>
            <person name="Grigoriev I.V."/>
            <person name="Hibbett D.S."/>
            <person name="Martin F."/>
        </authorList>
    </citation>
    <scope>NUCLEOTIDE SEQUENCE [LARGE SCALE GENOMIC DNA]</scope>
    <source>
        <strain evidence="2">UH-Slu-Lm8-n1</strain>
    </source>
</reference>
<dbReference type="InParanoid" id="A0A0D0ABU2"/>
<gene>
    <name evidence="1" type="ORF">CY34DRAFT_814540</name>
</gene>
<sequence>MNTYFVPPYFSKPTRTNFVLFSQCVVECDVAFAKHAAISCNPIPFKHMHHCGGTCAHTQDAPNCLIRIKGLGPWRDS</sequence>
<accession>A0A0D0ABU2</accession>
<dbReference type="Proteomes" id="UP000054485">
    <property type="component" value="Unassembled WGS sequence"/>
</dbReference>
<protein>
    <submittedName>
        <fullName evidence="1">Unplaced genomic scaffold CY34scaffold_1575, whole genome shotgun sequence</fullName>
    </submittedName>
</protein>
<organism evidence="1 2">
    <name type="scientific">Suillus luteus UH-Slu-Lm8-n1</name>
    <dbReference type="NCBI Taxonomy" id="930992"/>
    <lineage>
        <taxon>Eukaryota</taxon>
        <taxon>Fungi</taxon>
        <taxon>Dikarya</taxon>
        <taxon>Basidiomycota</taxon>
        <taxon>Agaricomycotina</taxon>
        <taxon>Agaricomycetes</taxon>
        <taxon>Agaricomycetidae</taxon>
        <taxon>Boletales</taxon>
        <taxon>Suillineae</taxon>
        <taxon>Suillaceae</taxon>
        <taxon>Suillus</taxon>
    </lineage>
</organism>
<proteinExistence type="predicted"/>
<name>A0A0D0ABU2_9AGAM</name>
<evidence type="ECO:0000313" key="1">
    <source>
        <dbReference type="EMBL" id="KIK31727.1"/>
    </source>
</evidence>
<reference evidence="1 2" key="1">
    <citation type="submission" date="2014-04" db="EMBL/GenBank/DDBJ databases">
        <authorList>
            <consortium name="DOE Joint Genome Institute"/>
            <person name="Kuo A."/>
            <person name="Ruytinx J."/>
            <person name="Rineau F."/>
            <person name="Colpaert J."/>
            <person name="Kohler A."/>
            <person name="Nagy L.G."/>
            <person name="Floudas D."/>
            <person name="Copeland A."/>
            <person name="Barry K.W."/>
            <person name="Cichocki N."/>
            <person name="Veneault-Fourrey C."/>
            <person name="LaButti K."/>
            <person name="Lindquist E.A."/>
            <person name="Lipzen A."/>
            <person name="Lundell T."/>
            <person name="Morin E."/>
            <person name="Murat C."/>
            <person name="Sun H."/>
            <person name="Tunlid A."/>
            <person name="Henrissat B."/>
            <person name="Grigoriev I.V."/>
            <person name="Hibbett D.S."/>
            <person name="Martin F."/>
            <person name="Nordberg H.P."/>
            <person name="Cantor M.N."/>
            <person name="Hua S.X."/>
        </authorList>
    </citation>
    <scope>NUCLEOTIDE SEQUENCE [LARGE SCALE GENOMIC DNA]</scope>
    <source>
        <strain evidence="1 2">UH-Slu-Lm8-n1</strain>
    </source>
</reference>